<dbReference type="EMBL" id="JBHUIJ010000002">
    <property type="protein sequence ID" value="MFD2236277.1"/>
    <property type="molecule type" value="Genomic_DNA"/>
</dbReference>
<evidence type="ECO:0000313" key="3">
    <source>
        <dbReference type="EMBL" id="MFD2236277.1"/>
    </source>
</evidence>
<dbReference type="Proteomes" id="UP001597371">
    <property type="component" value="Unassembled WGS sequence"/>
</dbReference>
<proteinExistence type="predicted"/>
<keyword evidence="4" id="KW-1185">Reference proteome</keyword>
<dbReference type="PANTHER" id="PTHR12049:SF7">
    <property type="entry name" value="PROTEIN ARGININE METHYLTRANSFERASE NDUFAF7, MITOCHONDRIAL"/>
    <property type="match status" value="1"/>
</dbReference>
<reference evidence="4" key="1">
    <citation type="journal article" date="2019" name="Int. J. Syst. Evol. Microbiol.">
        <title>The Global Catalogue of Microorganisms (GCM) 10K type strain sequencing project: providing services to taxonomists for standard genome sequencing and annotation.</title>
        <authorList>
            <consortium name="The Broad Institute Genomics Platform"/>
            <consortium name="The Broad Institute Genome Sequencing Center for Infectious Disease"/>
            <person name="Wu L."/>
            <person name="Ma J."/>
        </authorList>
    </citation>
    <scope>NUCLEOTIDE SEQUENCE [LARGE SCALE GENOMIC DNA]</scope>
    <source>
        <strain evidence="4">ZS-35-S2</strain>
    </source>
</reference>
<dbReference type="Gene3D" id="3.40.50.12710">
    <property type="match status" value="1"/>
</dbReference>
<dbReference type="InterPro" id="IPR029063">
    <property type="entry name" value="SAM-dependent_MTases_sf"/>
</dbReference>
<evidence type="ECO:0000256" key="1">
    <source>
        <dbReference type="ARBA" id="ARBA00022603"/>
    </source>
</evidence>
<evidence type="ECO:0000313" key="4">
    <source>
        <dbReference type="Proteomes" id="UP001597371"/>
    </source>
</evidence>
<dbReference type="InterPro" id="IPR038375">
    <property type="entry name" value="NDUFAF7_sf"/>
</dbReference>
<comment type="caution">
    <text evidence="3">The sequence shown here is derived from an EMBL/GenBank/DDBJ whole genome shotgun (WGS) entry which is preliminary data.</text>
</comment>
<accession>A0ABW5CIA7</accession>
<evidence type="ECO:0000256" key="2">
    <source>
        <dbReference type="ARBA" id="ARBA00022679"/>
    </source>
</evidence>
<keyword evidence="1 3" id="KW-0489">Methyltransferase</keyword>
<keyword evidence="2" id="KW-0808">Transferase</keyword>
<sequence length="364" mass="38402">MTPLGRRIAEAIASRGPMSLERFWNIALFDPQGGYYTARRPFGAEGDFITAPEISQMFGELLGAWLVAAWRKLGRPSPFVLAEIGPGRGTLMADLLRTTRRLDPAFAGAARLWLVETSDRLAGEQAAALARFDLPVRRARRLAEVEDGPLLLVANELFDAVAIRQFVFGAEGWRERLVSLDGEALRFVEGEAGTAHPLPGAGTPAPGDVAEVSPLREAIAAEIGSRLARRPGAALLIDYGHARSGFGDTLQALRAHAFADPLADPGLHDITSHVDFARLSAALAGAGASVSPVGTQGEFLLSLGLAERAARLARDRGPEDRARVASDARRLAGGGPGEMGALFKVLAAASRPLALPPFGAGGLD</sequence>
<dbReference type="PANTHER" id="PTHR12049">
    <property type="entry name" value="PROTEIN ARGININE METHYLTRANSFERASE NDUFAF7, MITOCHONDRIAL"/>
    <property type="match status" value="1"/>
</dbReference>
<dbReference type="Pfam" id="PF02636">
    <property type="entry name" value="Methyltransf_28"/>
    <property type="match status" value="1"/>
</dbReference>
<dbReference type="RefSeq" id="WP_245195455.1">
    <property type="nucleotide sequence ID" value="NZ_CP072611.1"/>
</dbReference>
<name>A0ABW5CIA7_9HYPH</name>
<dbReference type="GO" id="GO:0008168">
    <property type="term" value="F:methyltransferase activity"/>
    <property type="evidence" value="ECO:0007669"/>
    <property type="project" value="UniProtKB-KW"/>
</dbReference>
<organism evidence="3 4">
    <name type="scientific">Aureimonas populi</name>
    <dbReference type="NCBI Taxonomy" id="1701758"/>
    <lineage>
        <taxon>Bacteria</taxon>
        <taxon>Pseudomonadati</taxon>
        <taxon>Pseudomonadota</taxon>
        <taxon>Alphaproteobacteria</taxon>
        <taxon>Hyphomicrobiales</taxon>
        <taxon>Aurantimonadaceae</taxon>
        <taxon>Aureimonas</taxon>
    </lineage>
</organism>
<dbReference type="InterPro" id="IPR003788">
    <property type="entry name" value="NDUFAF7"/>
</dbReference>
<protein>
    <submittedName>
        <fullName evidence="3">Class I SAM-dependent methyltransferase</fullName>
    </submittedName>
</protein>
<gene>
    <name evidence="3" type="ORF">ACFSKQ_02225</name>
</gene>
<dbReference type="GO" id="GO:0032259">
    <property type="term" value="P:methylation"/>
    <property type="evidence" value="ECO:0007669"/>
    <property type="project" value="UniProtKB-KW"/>
</dbReference>
<dbReference type="SUPFAM" id="SSF53335">
    <property type="entry name" value="S-adenosyl-L-methionine-dependent methyltransferases"/>
    <property type="match status" value="1"/>
</dbReference>